<dbReference type="EMBL" id="MCGE01000011">
    <property type="protein sequence ID" value="ORZ16207.1"/>
    <property type="molecule type" value="Genomic_DNA"/>
</dbReference>
<dbReference type="OrthoDB" id="5340910at2759"/>
<keyword evidence="2" id="KW-1185">Reference proteome</keyword>
<protein>
    <submittedName>
        <fullName evidence="1">Uncharacterized protein</fullName>
    </submittedName>
</protein>
<name>A0A1X2IGK8_9FUNG</name>
<dbReference type="AlphaFoldDB" id="A0A1X2IGK8"/>
<organism evidence="1 2">
    <name type="scientific">Absidia repens</name>
    <dbReference type="NCBI Taxonomy" id="90262"/>
    <lineage>
        <taxon>Eukaryota</taxon>
        <taxon>Fungi</taxon>
        <taxon>Fungi incertae sedis</taxon>
        <taxon>Mucoromycota</taxon>
        <taxon>Mucoromycotina</taxon>
        <taxon>Mucoromycetes</taxon>
        <taxon>Mucorales</taxon>
        <taxon>Cunninghamellaceae</taxon>
        <taxon>Absidia</taxon>
    </lineage>
</organism>
<proteinExistence type="predicted"/>
<evidence type="ECO:0000313" key="1">
    <source>
        <dbReference type="EMBL" id="ORZ16207.1"/>
    </source>
</evidence>
<gene>
    <name evidence="1" type="ORF">BCR42DRAFT_31559</name>
</gene>
<dbReference type="Proteomes" id="UP000193560">
    <property type="component" value="Unassembled WGS sequence"/>
</dbReference>
<accession>A0A1X2IGK8</accession>
<comment type="caution">
    <text evidence="1">The sequence shown here is derived from an EMBL/GenBank/DDBJ whole genome shotgun (WGS) entry which is preliminary data.</text>
</comment>
<sequence>MSFISQQHYSPVSLLSIILPHHHSASTSTPQRQPHTTITQPLSTTSTVIITSLLLLFLPLPVASQSFITNGCLSLWNSTACHGFYDYYVGIPALARYGLNTTFSTIEDFDEAVENYTISTRPYIADLGCYSATELDSLAADPSKTFPYARYSKSRICAALVQDSDSSLPCNNRLTNIPPLPLCKSTCEQWLQSVDSIITNNTDVCKNTGLPQVISGLNYLNSSCTDWSGFNGTPGYCRSGDRNEYNCGKINYIGSKK</sequence>
<dbReference type="STRING" id="90262.A0A1X2IGK8"/>
<reference evidence="1 2" key="1">
    <citation type="submission" date="2016-07" db="EMBL/GenBank/DDBJ databases">
        <title>Pervasive Adenine N6-methylation of Active Genes in Fungi.</title>
        <authorList>
            <consortium name="DOE Joint Genome Institute"/>
            <person name="Mondo S.J."/>
            <person name="Dannebaum R.O."/>
            <person name="Kuo R.C."/>
            <person name="Labutti K."/>
            <person name="Haridas S."/>
            <person name="Kuo A."/>
            <person name="Salamov A."/>
            <person name="Ahrendt S.R."/>
            <person name="Lipzen A."/>
            <person name="Sullivan W."/>
            <person name="Andreopoulos W.B."/>
            <person name="Clum A."/>
            <person name="Lindquist E."/>
            <person name="Daum C."/>
            <person name="Ramamoorthy G.K."/>
            <person name="Gryganskyi A."/>
            <person name="Culley D."/>
            <person name="Magnuson J.K."/>
            <person name="James T.Y."/>
            <person name="O'Malley M.A."/>
            <person name="Stajich J.E."/>
            <person name="Spatafora J.W."/>
            <person name="Visel A."/>
            <person name="Grigoriev I.V."/>
        </authorList>
    </citation>
    <scope>NUCLEOTIDE SEQUENCE [LARGE SCALE GENOMIC DNA]</scope>
    <source>
        <strain evidence="1 2">NRRL 1336</strain>
    </source>
</reference>
<evidence type="ECO:0000313" key="2">
    <source>
        <dbReference type="Proteomes" id="UP000193560"/>
    </source>
</evidence>